<evidence type="ECO:0000256" key="7">
    <source>
        <dbReference type="SAM" id="Phobius"/>
    </source>
</evidence>
<name>A0A5R9QF11_9GAMM</name>
<feature type="transmembrane region" description="Helical" evidence="7">
    <location>
        <begin position="63"/>
        <end position="83"/>
    </location>
</feature>
<feature type="transmembrane region" description="Helical" evidence="7">
    <location>
        <begin position="346"/>
        <end position="366"/>
    </location>
</feature>
<accession>A0A5R9QF11</accession>
<proteinExistence type="predicted"/>
<feature type="transmembrane region" description="Helical" evidence="7">
    <location>
        <begin position="15"/>
        <end position="36"/>
    </location>
</feature>
<gene>
    <name evidence="8" type="ORF">DN820_10785</name>
</gene>
<dbReference type="EMBL" id="QLAG01000011">
    <property type="protein sequence ID" value="TLX63570.1"/>
    <property type="molecule type" value="Genomic_DNA"/>
</dbReference>
<keyword evidence="9" id="KW-1185">Reference proteome</keyword>
<protein>
    <submittedName>
        <fullName evidence="8">Fusaric acid resistance protein</fullName>
    </submittedName>
</protein>
<dbReference type="PANTHER" id="PTHR30509">
    <property type="entry name" value="P-HYDROXYBENZOIC ACID EFFLUX PUMP SUBUNIT-RELATED"/>
    <property type="match status" value="1"/>
</dbReference>
<keyword evidence="2" id="KW-0813">Transport</keyword>
<dbReference type="InterPro" id="IPR006726">
    <property type="entry name" value="PHBA_efflux_AaeB/fusaric-R"/>
</dbReference>
<dbReference type="RefSeq" id="WP_138411717.1">
    <property type="nucleotide sequence ID" value="NZ_QLAG01000011.1"/>
</dbReference>
<keyword evidence="3" id="KW-1003">Cell membrane</keyword>
<evidence type="ECO:0000256" key="3">
    <source>
        <dbReference type="ARBA" id="ARBA00022475"/>
    </source>
</evidence>
<evidence type="ECO:0000313" key="8">
    <source>
        <dbReference type="EMBL" id="TLX63570.1"/>
    </source>
</evidence>
<feature type="transmembrane region" description="Helical" evidence="7">
    <location>
        <begin position="402"/>
        <end position="421"/>
    </location>
</feature>
<evidence type="ECO:0000256" key="5">
    <source>
        <dbReference type="ARBA" id="ARBA00022989"/>
    </source>
</evidence>
<dbReference type="Proteomes" id="UP000306753">
    <property type="component" value="Unassembled WGS sequence"/>
</dbReference>
<keyword evidence="6 7" id="KW-0472">Membrane</keyword>
<evidence type="ECO:0000256" key="2">
    <source>
        <dbReference type="ARBA" id="ARBA00022448"/>
    </source>
</evidence>
<reference evidence="8 9" key="1">
    <citation type="journal article" date="2017" name="Eur. J. Clin. Microbiol. Infect. Dis.">
        <title>Uncommonly isolated clinical Pseudomonas: identification and phylogenetic assignation.</title>
        <authorList>
            <person name="Mulet M."/>
            <person name="Gomila M."/>
            <person name="Ramirez A."/>
            <person name="Cardew S."/>
            <person name="Moore E.R."/>
            <person name="Lalucat J."/>
            <person name="Garcia-Valdes E."/>
        </authorList>
    </citation>
    <scope>NUCLEOTIDE SEQUENCE [LARGE SCALE GENOMIC DNA]</scope>
    <source>
        <strain evidence="8 9">SD129</strain>
    </source>
</reference>
<feature type="transmembrane region" description="Helical" evidence="7">
    <location>
        <begin position="427"/>
        <end position="443"/>
    </location>
</feature>
<evidence type="ECO:0000256" key="6">
    <source>
        <dbReference type="ARBA" id="ARBA00023136"/>
    </source>
</evidence>
<feature type="transmembrane region" description="Helical" evidence="7">
    <location>
        <begin position="116"/>
        <end position="136"/>
    </location>
</feature>
<organism evidence="8 9">
    <name type="scientific">Stutzerimonas nosocomialis</name>
    <dbReference type="NCBI Taxonomy" id="1056496"/>
    <lineage>
        <taxon>Bacteria</taxon>
        <taxon>Pseudomonadati</taxon>
        <taxon>Pseudomonadota</taxon>
        <taxon>Gammaproteobacteria</taxon>
        <taxon>Pseudomonadales</taxon>
        <taxon>Pseudomonadaceae</taxon>
        <taxon>Stutzerimonas</taxon>
    </lineage>
</organism>
<feature type="transmembrane region" description="Helical" evidence="7">
    <location>
        <begin position="482"/>
        <end position="500"/>
    </location>
</feature>
<dbReference type="GO" id="GO:0022857">
    <property type="term" value="F:transmembrane transporter activity"/>
    <property type="evidence" value="ECO:0007669"/>
    <property type="project" value="InterPro"/>
</dbReference>
<feature type="transmembrane region" description="Helical" evidence="7">
    <location>
        <begin position="142"/>
        <end position="164"/>
    </location>
</feature>
<keyword evidence="5 7" id="KW-1133">Transmembrane helix</keyword>
<dbReference type="AlphaFoldDB" id="A0A5R9QF11"/>
<feature type="transmembrane region" description="Helical" evidence="7">
    <location>
        <begin position="450"/>
        <end position="470"/>
    </location>
</feature>
<evidence type="ECO:0000256" key="1">
    <source>
        <dbReference type="ARBA" id="ARBA00004651"/>
    </source>
</evidence>
<feature type="transmembrane region" description="Helical" evidence="7">
    <location>
        <begin position="89"/>
        <end position="109"/>
    </location>
</feature>
<feature type="transmembrane region" description="Helical" evidence="7">
    <location>
        <begin position="372"/>
        <end position="390"/>
    </location>
</feature>
<dbReference type="PANTHER" id="PTHR30509:SF9">
    <property type="entry name" value="MULTIDRUG RESISTANCE PROTEIN MDTO"/>
    <property type="match status" value="1"/>
</dbReference>
<comment type="subcellular location">
    <subcellularLocation>
        <location evidence="1">Cell membrane</location>
        <topology evidence="1">Multi-pass membrane protein</topology>
    </subcellularLocation>
</comment>
<evidence type="ECO:0000256" key="4">
    <source>
        <dbReference type="ARBA" id="ARBA00022692"/>
    </source>
</evidence>
<keyword evidence="4 7" id="KW-0812">Transmembrane</keyword>
<sequence length="662" mass="72154">MPNALQPFVLPDRAALQFACKTLLGAGLALWLAMRFDLEQPQWAMMTAFIVAQPLSGMVLQKGLARVVGTLVGTCMAVVLMGLAAQAPWLFLGILAAWLWLCTAASTLLRSAWSYAFVLAGYTVMLIGLPALAEPVLVFDHAVARCTEILLGISCATLTSAVLWPQRVQLQLAQQAQAAWRSSLASAQASLQPGEPDRQGLLEMLGRIVAVDAQREHAWFEGPRGRIRARGVRALSARLLTLLRTARAVRRQLRELSDAERLHLAPWLDEVRAALQAPDLNTLRALRERLIGEAREPGLGANLHYCLGRLVLLLDHAAAAGEAVQAVEEGREPEGRGGELAAHRDLTLALAYGLRSALTFGVLATFWMFTGWTAAVGAMILAVVVCGLFASRDNAVQIGFSFLRGIAMAIPVAFVVGQLLLPQWSGFPMLCLGLGVPLFFGALGMARPALAGTATSFCLHTIVLVGPQNFMRFDVAYFFDQAIAMLIGVGCAVTAFRLISLRHPAWHGRRLLEATLRDLSELTSRRLAGAETWFAGRMADRLLQLARHHSILPPERRTRWDDGLLGLDMGDELLHLRLCLAAARPAEQGAQAQALQTLCQVLVQGPSPQRQAWLDTPAERLHEVLASAAPSDARRLGEAAVEQLRRSWRQWCRLQEETTDVA</sequence>
<dbReference type="GO" id="GO:0005886">
    <property type="term" value="C:plasma membrane"/>
    <property type="evidence" value="ECO:0007669"/>
    <property type="project" value="UniProtKB-SubCell"/>
</dbReference>
<comment type="caution">
    <text evidence="8">The sequence shown here is derived from an EMBL/GenBank/DDBJ whole genome shotgun (WGS) entry which is preliminary data.</text>
</comment>
<dbReference type="Pfam" id="PF04632">
    <property type="entry name" value="FUSC"/>
    <property type="match status" value="1"/>
</dbReference>
<evidence type="ECO:0000313" key="9">
    <source>
        <dbReference type="Proteomes" id="UP000306753"/>
    </source>
</evidence>